<proteinExistence type="predicted"/>
<protein>
    <submittedName>
        <fullName evidence="2">Uncharacterized protein</fullName>
    </submittedName>
</protein>
<dbReference type="AlphaFoldDB" id="A0A6C0EFL6"/>
<keyword evidence="1" id="KW-1133">Transmembrane helix</keyword>
<accession>A0A6C0EFL6</accession>
<feature type="transmembrane region" description="Helical" evidence="1">
    <location>
        <begin position="54"/>
        <end position="73"/>
    </location>
</feature>
<sequence>MSVLSGIFFWLNLINVLLAITGLIIDGHMKDDLQCSFPDGNFTLHDWIFTGSQTSLWLIICPFILLGVCNACNSIEERDGRRTPSTNIDATNNAWNACWFMVYSSFDLVWCIIGSILYFSFCFDSSLIIILILLIWKYITFGVIIIVSLICLICGLCRELNGHHNHRHTDGILLQPLTQQNVV</sequence>
<keyword evidence="1" id="KW-0472">Membrane</keyword>
<evidence type="ECO:0000313" key="2">
    <source>
        <dbReference type="EMBL" id="QHT26125.1"/>
    </source>
</evidence>
<name>A0A6C0EFL6_9ZZZZ</name>
<keyword evidence="1" id="KW-0812">Transmembrane</keyword>
<reference evidence="2" key="1">
    <citation type="journal article" date="2020" name="Nature">
        <title>Giant virus diversity and host interactions through global metagenomics.</title>
        <authorList>
            <person name="Schulz F."/>
            <person name="Roux S."/>
            <person name="Paez-Espino D."/>
            <person name="Jungbluth S."/>
            <person name="Walsh D.A."/>
            <person name="Denef V.J."/>
            <person name="McMahon K.D."/>
            <person name="Konstantinidis K.T."/>
            <person name="Eloe-Fadrosh E.A."/>
            <person name="Kyrpides N.C."/>
            <person name="Woyke T."/>
        </authorList>
    </citation>
    <scope>NUCLEOTIDE SEQUENCE</scope>
    <source>
        <strain evidence="2">GVMAG-M-3300023179-27</strain>
    </source>
</reference>
<feature type="transmembrane region" description="Helical" evidence="1">
    <location>
        <begin position="127"/>
        <end position="157"/>
    </location>
</feature>
<organism evidence="2">
    <name type="scientific">viral metagenome</name>
    <dbReference type="NCBI Taxonomy" id="1070528"/>
    <lineage>
        <taxon>unclassified sequences</taxon>
        <taxon>metagenomes</taxon>
        <taxon>organismal metagenomes</taxon>
    </lineage>
</organism>
<feature type="transmembrane region" description="Helical" evidence="1">
    <location>
        <begin position="94"/>
        <end position="121"/>
    </location>
</feature>
<dbReference type="EMBL" id="MN739779">
    <property type="protein sequence ID" value="QHT26125.1"/>
    <property type="molecule type" value="Genomic_DNA"/>
</dbReference>
<feature type="transmembrane region" description="Helical" evidence="1">
    <location>
        <begin position="7"/>
        <end position="25"/>
    </location>
</feature>
<evidence type="ECO:0000256" key="1">
    <source>
        <dbReference type="SAM" id="Phobius"/>
    </source>
</evidence>